<organism evidence="1 2">
    <name type="scientific">Trifolium medium</name>
    <dbReference type="NCBI Taxonomy" id="97028"/>
    <lineage>
        <taxon>Eukaryota</taxon>
        <taxon>Viridiplantae</taxon>
        <taxon>Streptophyta</taxon>
        <taxon>Embryophyta</taxon>
        <taxon>Tracheophyta</taxon>
        <taxon>Spermatophyta</taxon>
        <taxon>Magnoliopsida</taxon>
        <taxon>eudicotyledons</taxon>
        <taxon>Gunneridae</taxon>
        <taxon>Pentapetalae</taxon>
        <taxon>rosids</taxon>
        <taxon>fabids</taxon>
        <taxon>Fabales</taxon>
        <taxon>Fabaceae</taxon>
        <taxon>Papilionoideae</taxon>
        <taxon>50 kb inversion clade</taxon>
        <taxon>NPAAA clade</taxon>
        <taxon>Hologalegina</taxon>
        <taxon>IRL clade</taxon>
        <taxon>Trifolieae</taxon>
        <taxon>Trifolium</taxon>
    </lineage>
</organism>
<name>A0A392R0I8_9FABA</name>
<keyword evidence="1" id="KW-0808">Transferase</keyword>
<dbReference type="AlphaFoldDB" id="A0A392R0I8"/>
<comment type="caution">
    <text evidence="1">The sequence shown here is derived from an EMBL/GenBank/DDBJ whole genome shotgun (WGS) entry which is preliminary data.</text>
</comment>
<accession>A0A392R0I8</accession>
<dbReference type="Proteomes" id="UP000265520">
    <property type="component" value="Unassembled WGS sequence"/>
</dbReference>
<protein>
    <submittedName>
        <fullName evidence="1">DNA (Cytosine-5)-methyltransferase DRM2-like</fullName>
    </submittedName>
</protein>
<keyword evidence="2" id="KW-1185">Reference proteome</keyword>
<keyword evidence="1" id="KW-0489">Methyltransferase</keyword>
<reference evidence="1 2" key="1">
    <citation type="journal article" date="2018" name="Front. Plant Sci.">
        <title>Red Clover (Trifolium pratense) and Zigzag Clover (T. medium) - A Picture of Genomic Similarities and Differences.</title>
        <authorList>
            <person name="Dluhosova J."/>
            <person name="Istvanek J."/>
            <person name="Nedelnik J."/>
            <person name="Repkova J."/>
        </authorList>
    </citation>
    <scope>NUCLEOTIDE SEQUENCE [LARGE SCALE GENOMIC DNA]</scope>
    <source>
        <strain evidence="2">cv. 10/8</strain>
        <tissue evidence="1">Leaf</tissue>
    </source>
</reference>
<dbReference type="EMBL" id="LXQA010174819">
    <property type="protein sequence ID" value="MCI29757.1"/>
    <property type="molecule type" value="Genomic_DNA"/>
</dbReference>
<proteinExistence type="predicted"/>
<evidence type="ECO:0000313" key="1">
    <source>
        <dbReference type="EMBL" id="MCI29757.1"/>
    </source>
</evidence>
<dbReference type="GO" id="GO:0032259">
    <property type="term" value="P:methylation"/>
    <property type="evidence" value="ECO:0007669"/>
    <property type="project" value="UniProtKB-KW"/>
</dbReference>
<dbReference type="GO" id="GO:0008168">
    <property type="term" value="F:methyltransferase activity"/>
    <property type="evidence" value="ECO:0007669"/>
    <property type="project" value="UniProtKB-KW"/>
</dbReference>
<feature type="non-terminal residue" evidence="1">
    <location>
        <position position="1"/>
    </location>
</feature>
<sequence>EMPKSGDDDTLLALVKMGFKEQEALVAIERLGPDASLDDLVDFIGVAQLVKAEDALLPPEVKRAFKVKEAESL</sequence>
<evidence type="ECO:0000313" key="2">
    <source>
        <dbReference type="Proteomes" id="UP000265520"/>
    </source>
</evidence>